<evidence type="ECO:0000259" key="3">
    <source>
        <dbReference type="PROSITE" id="PS50887"/>
    </source>
</evidence>
<dbReference type="InterPro" id="IPR012226">
    <property type="entry name" value="Diguanyl_cyclase/Pdiesterase"/>
</dbReference>
<dbReference type="InterPro" id="IPR052155">
    <property type="entry name" value="Biofilm_reg_signaling"/>
</dbReference>
<dbReference type="AlphaFoldDB" id="A0A318QSC5"/>
<dbReference type="CDD" id="cd01948">
    <property type="entry name" value="EAL"/>
    <property type="match status" value="1"/>
</dbReference>
<dbReference type="CDD" id="cd00130">
    <property type="entry name" value="PAS"/>
    <property type="match status" value="1"/>
</dbReference>
<dbReference type="PROSITE" id="PS50112">
    <property type="entry name" value="PAS"/>
    <property type="match status" value="1"/>
</dbReference>
<dbReference type="OrthoDB" id="9814202at2"/>
<organism evidence="4 5">
    <name type="scientific">Komagataeibacter oboediens</name>
    <dbReference type="NCBI Taxonomy" id="65958"/>
    <lineage>
        <taxon>Bacteria</taxon>
        <taxon>Pseudomonadati</taxon>
        <taxon>Pseudomonadota</taxon>
        <taxon>Alphaproteobacteria</taxon>
        <taxon>Acetobacterales</taxon>
        <taxon>Acetobacteraceae</taxon>
        <taxon>Komagataeibacter</taxon>
    </lineage>
</organism>
<dbReference type="GO" id="GO:0006355">
    <property type="term" value="P:regulation of DNA-templated transcription"/>
    <property type="evidence" value="ECO:0007669"/>
    <property type="project" value="InterPro"/>
</dbReference>
<dbReference type="Proteomes" id="UP000247417">
    <property type="component" value="Unassembled WGS sequence"/>
</dbReference>
<dbReference type="InterPro" id="IPR035965">
    <property type="entry name" value="PAS-like_dom_sf"/>
</dbReference>
<evidence type="ECO:0000313" key="4">
    <source>
        <dbReference type="EMBL" id="PYD82476.1"/>
    </source>
</evidence>
<accession>A0A318QSC5</accession>
<feature type="domain" description="GGDEF" evidence="3">
    <location>
        <begin position="335"/>
        <end position="467"/>
    </location>
</feature>
<dbReference type="Pfam" id="PF00990">
    <property type="entry name" value="GGDEF"/>
    <property type="match status" value="1"/>
</dbReference>
<dbReference type="InterPro" id="IPR035919">
    <property type="entry name" value="EAL_sf"/>
</dbReference>
<protein>
    <submittedName>
        <fullName evidence="4">C-di-GMP phosphodiesterase</fullName>
    </submittedName>
</protein>
<dbReference type="Gene3D" id="3.30.450.20">
    <property type="entry name" value="PAS domain"/>
    <property type="match status" value="1"/>
</dbReference>
<gene>
    <name evidence="4" type="ORF">CFR80_06130</name>
</gene>
<dbReference type="Gene3D" id="3.20.20.450">
    <property type="entry name" value="EAL domain"/>
    <property type="match status" value="1"/>
</dbReference>
<dbReference type="NCBIfam" id="TIGR00229">
    <property type="entry name" value="sensory_box"/>
    <property type="match status" value="1"/>
</dbReference>
<dbReference type="EMBL" id="NKTX01000008">
    <property type="protein sequence ID" value="PYD82476.1"/>
    <property type="molecule type" value="Genomic_DNA"/>
</dbReference>
<dbReference type="PANTHER" id="PTHR44757">
    <property type="entry name" value="DIGUANYLATE CYCLASE DGCP"/>
    <property type="match status" value="1"/>
</dbReference>
<dbReference type="SMART" id="SM00091">
    <property type="entry name" value="PAS"/>
    <property type="match status" value="1"/>
</dbReference>
<name>A0A318QSC5_9PROT</name>
<dbReference type="PANTHER" id="PTHR44757:SF2">
    <property type="entry name" value="BIOFILM ARCHITECTURE MAINTENANCE PROTEIN MBAA"/>
    <property type="match status" value="1"/>
</dbReference>
<reference evidence="4 5" key="1">
    <citation type="submission" date="2017-07" db="EMBL/GenBank/DDBJ databases">
        <title>A draft genome sequence of Komagataeibacter oboediens LMG 18849.</title>
        <authorList>
            <person name="Skraban J."/>
            <person name="Cleenwerck I."/>
            <person name="Vandamme P."/>
            <person name="Trcek J."/>
        </authorList>
    </citation>
    <scope>NUCLEOTIDE SEQUENCE [LARGE SCALE GENOMIC DNA]</scope>
    <source>
        <strain evidence="4 5">LMG 18849</strain>
    </source>
</reference>
<dbReference type="Gene3D" id="3.30.70.270">
    <property type="match status" value="1"/>
</dbReference>
<dbReference type="Gene3D" id="3.30.450.40">
    <property type="match status" value="1"/>
</dbReference>
<dbReference type="NCBIfam" id="TIGR00254">
    <property type="entry name" value="GGDEF"/>
    <property type="match status" value="1"/>
</dbReference>
<dbReference type="InterPro" id="IPR029787">
    <property type="entry name" value="Nucleotide_cyclase"/>
</dbReference>
<comment type="caution">
    <text evidence="4">The sequence shown here is derived from an EMBL/GenBank/DDBJ whole genome shotgun (WGS) entry which is preliminary data.</text>
</comment>
<dbReference type="InterPro" id="IPR043128">
    <property type="entry name" value="Rev_trsase/Diguanyl_cyclase"/>
</dbReference>
<dbReference type="PROSITE" id="PS50883">
    <property type="entry name" value="EAL"/>
    <property type="match status" value="1"/>
</dbReference>
<evidence type="ECO:0000259" key="2">
    <source>
        <dbReference type="PROSITE" id="PS50883"/>
    </source>
</evidence>
<dbReference type="CDD" id="cd01949">
    <property type="entry name" value="GGDEF"/>
    <property type="match status" value="1"/>
</dbReference>
<dbReference type="SMART" id="SM00052">
    <property type="entry name" value="EAL"/>
    <property type="match status" value="1"/>
</dbReference>
<feature type="domain" description="EAL" evidence="2">
    <location>
        <begin position="476"/>
        <end position="730"/>
    </location>
</feature>
<evidence type="ECO:0000313" key="5">
    <source>
        <dbReference type="Proteomes" id="UP000247417"/>
    </source>
</evidence>
<dbReference type="Pfam" id="PF00989">
    <property type="entry name" value="PAS"/>
    <property type="match status" value="1"/>
</dbReference>
<feature type="domain" description="PAS" evidence="1">
    <location>
        <begin position="19"/>
        <end position="71"/>
    </location>
</feature>
<dbReference type="SMART" id="SM00267">
    <property type="entry name" value="GGDEF"/>
    <property type="match status" value="1"/>
</dbReference>
<dbReference type="Pfam" id="PF00563">
    <property type="entry name" value="EAL"/>
    <property type="match status" value="1"/>
</dbReference>
<dbReference type="InterPro" id="IPR001633">
    <property type="entry name" value="EAL_dom"/>
</dbReference>
<dbReference type="InterPro" id="IPR029016">
    <property type="entry name" value="GAF-like_dom_sf"/>
</dbReference>
<dbReference type="InterPro" id="IPR000160">
    <property type="entry name" value="GGDEF_dom"/>
</dbReference>
<dbReference type="PIRSF" id="PIRSF005925">
    <property type="entry name" value="Dos"/>
    <property type="match status" value="1"/>
</dbReference>
<dbReference type="SUPFAM" id="SSF55073">
    <property type="entry name" value="Nucleotide cyclase"/>
    <property type="match status" value="1"/>
</dbReference>
<evidence type="ECO:0000259" key="1">
    <source>
        <dbReference type="PROSITE" id="PS50112"/>
    </source>
</evidence>
<dbReference type="STRING" id="940286.GCA_000227565_02494"/>
<dbReference type="SUPFAM" id="SSF55781">
    <property type="entry name" value="GAF domain-like"/>
    <property type="match status" value="1"/>
</dbReference>
<dbReference type="PROSITE" id="PS50887">
    <property type="entry name" value="GGDEF"/>
    <property type="match status" value="1"/>
</dbReference>
<dbReference type="SUPFAM" id="SSF55785">
    <property type="entry name" value="PYP-like sensor domain (PAS domain)"/>
    <property type="match status" value="1"/>
</dbReference>
<sequence>MMDMNQNTPLFLRPHHSLSGTNALQVMHGAADAIVVIDERNRIVFFNAAAENLWGYTQSDVIGQNVSMLLPAGMRADHDAFIDRNRSTGVNTIIGTSREIRFENRAGEYVAGELALSMVTLRPDNRKYYMATIKDMTGDGRRRNLQGLQNTVFRALSTDMTIQDVADLICRETETFVPDTAAVLMLVDPDGRLRILSGAGFPRRYAAALENVTLSDADRAILVRDPSRAGAMVWESYYSLALSLGLHHCRATATVSPAGKVTGIFALFFRNPGPVSDWAETVVSGCVPFCGVVIEQYEARQHIAQLASYDPLTGFLNRSAVQDVLDKLVGQPGDHQFAVLVLNVDRFRDINEALGHANGDVLLKTLATRMRALTRHDHVLCRSSADEFIIVLPETRQDEAMRRVHTLLDGLAQPVNVSGNHITPSLSVGISMFPDTGPDSETLIGLAETAMRQAKEIARGTCRIATPAGHGTARGRLLAGPALRETLARGLLHLHYQPQVRARSGQLYGVEALARWHHPLLGNIFPSRFMAVVEETGQAEIIGTWSLEEACRQIVAWERDGVHVPTVAVNLSAGQFRERSLPETISRMLDAHDLGPQRLTLEITESVMMDENEDTMAVLRAIRTLGVGLSIDDFGTGFSSLSRLARLPLSEIKIDHSFIMNLEHNANAQALTTAVVGMGCMLGMTVVTEGVETEAQKALLENLQCDVMQGYLFSRPLAAAELARWVRDRQEQQHKI</sequence>
<proteinExistence type="predicted"/>
<dbReference type="InterPro" id="IPR000014">
    <property type="entry name" value="PAS"/>
</dbReference>
<dbReference type="InterPro" id="IPR013767">
    <property type="entry name" value="PAS_fold"/>
</dbReference>
<dbReference type="SUPFAM" id="SSF141868">
    <property type="entry name" value="EAL domain-like"/>
    <property type="match status" value="1"/>
</dbReference>